<feature type="domain" description="M23ase beta-sheet core" evidence="2">
    <location>
        <begin position="172"/>
        <end position="267"/>
    </location>
</feature>
<keyword evidence="4" id="KW-1185">Reference proteome</keyword>
<feature type="signal peptide" evidence="1">
    <location>
        <begin position="1"/>
        <end position="24"/>
    </location>
</feature>
<comment type="caution">
    <text evidence="3">The sequence shown here is derived from an EMBL/GenBank/DDBJ whole genome shotgun (WGS) entry which is preliminary data.</text>
</comment>
<organism evidence="3 4">
    <name type="scientific">Pseudidiomarina taiwanensis</name>
    <dbReference type="NCBI Taxonomy" id="337250"/>
    <lineage>
        <taxon>Bacteria</taxon>
        <taxon>Pseudomonadati</taxon>
        <taxon>Pseudomonadota</taxon>
        <taxon>Gammaproteobacteria</taxon>
        <taxon>Alteromonadales</taxon>
        <taxon>Idiomarinaceae</taxon>
        <taxon>Pseudidiomarina</taxon>
    </lineage>
</organism>
<feature type="chain" id="PRO_5019223424" evidence="1">
    <location>
        <begin position="25"/>
        <end position="282"/>
    </location>
</feature>
<dbReference type="PANTHER" id="PTHR21666">
    <property type="entry name" value="PEPTIDASE-RELATED"/>
    <property type="match status" value="1"/>
</dbReference>
<protein>
    <submittedName>
        <fullName evidence="3">Peptidase</fullName>
    </submittedName>
</protein>
<dbReference type="Pfam" id="PF01551">
    <property type="entry name" value="Peptidase_M23"/>
    <property type="match status" value="1"/>
</dbReference>
<dbReference type="SUPFAM" id="SSF51261">
    <property type="entry name" value="Duplicated hybrid motif"/>
    <property type="match status" value="1"/>
</dbReference>
<dbReference type="GO" id="GO:0004222">
    <property type="term" value="F:metalloendopeptidase activity"/>
    <property type="evidence" value="ECO:0007669"/>
    <property type="project" value="TreeGrafter"/>
</dbReference>
<dbReference type="Proteomes" id="UP000288279">
    <property type="component" value="Unassembled WGS sequence"/>
</dbReference>
<name>A0A432ZN98_9GAMM</name>
<accession>A0A432ZN98</accession>
<dbReference type="FunFam" id="2.70.70.10:FF:000019">
    <property type="entry name" value="M23 family peptidase"/>
    <property type="match status" value="1"/>
</dbReference>
<dbReference type="RefSeq" id="WP_126825077.1">
    <property type="nucleotide sequence ID" value="NZ_PIQG01000001.1"/>
</dbReference>
<gene>
    <name evidence="3" type="ORF">CWI83_02185</name>
</gene>
<dbReference type="InterPro" id="IPR011055">
    <property type="entry name" value="Dup_hybrid_motif"/>
</dbReference>
<sequence length="282" mass="30990">MRKIALNLVLAVSLSLVSVFPSHAENSIELEGAAQSGGLMLARVNNAERVYLNEQEIDINQAGIAVFGFGRDTSGPQQLKVIYKNGQQQLQTIHVEARDYQIDYVDGVPQRTVTPNPEQQARARKEAERVWLARQTISTRTDFLAAPIMPAKGRISGVYGSQRVFNGTPRNPHYGLDIAAPTGTPVYAPWSGKVVFADADLFYSGGTLIIDHGQGITSTYIHLSKLDVKVGDEILQGDKIAEIGATGRVTGPHLDWRINWLNERLDPALVLEYFADIKIPQS</sequence>
<dbReference type="Gene3D" id="2.70.70.10">
    <property type="entry name" value="Glucose Permease (Domain IIA)"/>
    <property type="match status" value="1"/>
</dbReference>
<evidence type="ECO:0000313" key="4">
    <source>
        <dbReference type="Proteomes" id="UP000288279"/>
    </source>
</evidence>
<dbReference type="OrthoDB" id="9805070at2"/>
<evidence type="ECO:0000313" key="3">
    <source>
        <dbReference type="EMBL" id="RUO79338.1"/>
    </source>
</evidence>
<proteinExistence type="predicted"/>
<dbReference type="InterPro" id="IPR050570">
    <property type="entry name" value="Cell_wall_metabolism_enzyme"/>
</dbReference>
<dbReference type="EMBL" id="PIQG01000001">
    <property type="protein sequence ID" value="RUO79338.1"/>
    <property type="molecule type" value="Genomic_DNA"/>
</dbReference>
<dbReference type="AlphaFoldDB" id="A0A432ZN98"/>
<evidence type="ECO:0000256" key="1">
    <source>
        <dbReference type="SAM" id="SignalP"/>
    </source>
</evidence>
<evidence type="ECO:0000259" key="2">
    <source>
        <dbReference type="Pfam" id="PF01551"/>
    </source>
</evidence>
<dbReference type="CDD" id="cd12797">
    <property type="entry name" value="M23_peptidase"/>
    <property type="match status" value="1"/>
</dbReference>
<reference evidence="3 4" key="1">
    <citation type="journal article" date="2011" name="Front. Microbiol.">
        <title>Genomic signatures of strain selection and enhancement in Bacillus atrophaeus var. globigii, a historical biowarfare simulant.</title>
        <authorList>
            <person name="Gibbons H.S."/>
            <person name="Broomall S.M."/>
            <person name="McNew L.A."/>
            <person name="Daligault H."/>
            <person name="Chapman C."/>
            <person name="Bruce D."/>
            <person name="Karavis M."/>
            <person name="Krepps M."/>
            <person name="McGregor P.A."/>
            <person name="Hong C."/>
            <person name="Park K.H."/>
            <person name="Akmal A."/>
            <person name="Feldman A."/>
            <person name="Lin J.S."/>
            <person name="Chang W.E."/>
            <person name="Higgs B.W."/>
            <person name="Demirev P."/>
            <person name="Lindquist J."/>
            <person name="Liem A."/>
            <person name="Fochler E."/>
            <person name="Read T.D."/>
            <person name="Tapia R."/>
            <person name="Johnson S."/>
            <person name="Bishop-Lilly K.A."/>
            <person name="Detter C."/>
            <person name="Han C."/>
            <person name="Sozhamannan S."/>
            <person name="Rosenzweig C.N."/>
            <person name="Skowronski E.W."/>
        </authorList>
    </citation>
    <scope>NUCLEOTIDE SEQUENCE [LARGE SCALE GENOMIC DNA]</scope>
    <source>
        <strain evidence="3 4">PIT1</strain>
    </source>
</reference>
<keyword evidence="1" id="KW-0732">Signal</keyword>
<dbReference type="PANTHER" id="PTHR21666:SF285">
    <property type="entry name" value="M23 FAMILY METALLOPEPTIDASE"/>
    <property type="match status" value="1"/>
</dbReference>
<dbReference type="InterPro" id="IPR016047">
    <property type="entry name" value="M23ase_b-sheet_dom"/>
</dbReference>